<comment type="caution">
    <text evidence="2">The sequence shown here is derived from an EMBL/GenBank/DDBJ whole genome shotgun (WGS) entry which is preliminary data.</text>
</comment>
<evidence type="ECO:0000256" key="1">
    <source>
        <dbReference type="SAM" id="MobiDB-lite"/>
    </source>
</evidence>
<protein>
    <submittedName>
        <fullName evidence="2">Uncharacterized protein</fullName>
    </submittedName>
</protein>
<accession>A0A367ZRW1</accession>
<gene>
    <name evidence="2" type="ORF">OZSIB_3585</name>
</gene>
<dbReference type="EMBL" id="QOQW01000008">
    <property type="protein sequence ID" value="RCK80081.1"/>
    <property type="molecule type" value="Genomic_DNA"/>
</dbReference>
<proteinExistence type="predicted"/>
<feature type="compositionally biased region" description="Basic and acidic residues" evidence="1">
    <location>
        <begin position="68"/>
        <end position="85"/>
    </location>
</feature>
<evidence type="ECO:0000313" key="2">
    <source>
        <dbReference type="EMBL" id="RCK80081.1"/>
    </source>
</evidence>
<organism evidence="2 3">
    <name type="scientific">Candidatus Ozemobacter sibiricus</name>
    <dbReference type="NCBI Taxonomy" id="2268124"/>
    <lineage>
        <taxon>Bacteria</taxon>
        <taxon>Candidatus Ozemobacteria</taxon>
        <taxon>Candidatus Ozemobacterales</taxon>
        <taxon>Candidatus Ozemobacteraceae</taxon>
        <taxon>Candidatus Ozemobacter</taxon>
    </lineage>
</organism>
<sequence>MDRTNLALFTVILVLLLLSRVVFGQTTAAPGGSAVLAEAMPGSATGPTGREGSEAVIEDEMNPDSPDPWDRVRDIFRPYDPDAGRKKPQPLIAPPVEPPPEPAATGPVIVEPDKKSTPQGAYVPTLQGILITSDKDRIAILDDTFVRVGDVIAGWEVRQITRTTVVLKGEKEETVREINR</sequence>
<evidence type="ECO:0000313" key="3">
    <source>
        <dbReference type="Proteomes" id="UP000252355"/>
    </source>
</evidence>
<reference evidence="2 3" key="1">
    <citation type="submission" date="2018-05" db="EMBL/GenBank/DDBJ databases">
        <title>A metagenomic window into the 2 km-deep terrestrial subsurface aquifer revealed taxonomically and functionally diverse microbial community comprising novel uncultured bacterial lineages.</title>
        <authorList>
            <person name="Kadnikov V.V."/>
            <person name="Mardanov A.V."/>
            <person name="Beletsky A.V."/>
            <person name="Banks D."/>
            <person name="Pimenov N.V."/>
            <person name="Frank Y.A."/>
            <person name="Karnachuk O.V."/>
            <person name="Ravin N.V."/>
        </authorList>
    </citation>
    <scope>NUCLEOTIDE SEQUENCE [LARGE SCALE GENOMIC DNA]</scope>
    <source>
        <strain evidence="2">BY5</strain>
    </source>
</reference>
<feature type="compositionally biased region" description="Pro residues" evidence="1">
    <location>
        <begin position="91"/>
        <end position="102"/>
    </location>
</feature>
<dbReference type="Proteomes" id="UP000252355">
    <property type="component" value="Unassembled WGS sequence"/>
</dbReference>
<feature type="region of interest" description="Disordered" evidence="1">
    <location>
        <begin position="40"/>
        <end position="120"/>
    </location>
</feature>
<dbReference type="AlphaFoldDB" id="A0A367ZRW1"/>
<name>A0A367ZRW1_9BACT</name>